<feature type="domain" description="Protein kinase" evidence="7">
    <location>
        <begin position="163"/>
        <end position="532"/>
    </location>
</feature>
<dbReference type="AlphaFoldDB" id="A0A518D3P5"/>
<protein>
    <submittedName>
        <fullName evidence="8">Serine/threonine-protein kinase PrkC</fullName>
        <ecNumber evidence="8">2.7.11.1</ecNumber>
    </submittedName>
</protein>
<dbReference type="PANTHER" id="PTHR43289">
    <property type="entry name" value="MITOGEN-ACTIVATED PROTEIN KINASE KINASE KINASE 20-RELATED"/>
    <property type="match status" value="1"/>
</dbReference>
<evidence type="ECO:0000256" key="1">
    <source>
        <dbReference type="ARBA" id="ARBA00022679"/>
    </source>
</evidence>
<gene>
    <name evidence="8" type="primary">prkC_6</name>
    <name evidence="8" type="ORF">Pla163_32490</name>
</gene>
<dbReference type="EMBL" id="CP036290">
    <property type="protein sequence ID" value="QDU86100.1"/>
    <property type="molecule type" value="Genomic_DNA"/>
</dbReference>
<evidence type="ECO:0000256" key="6">
    <source>
        <dbReference type="SAM" id="Phobius"/>
    </source>
</evidence>
<feature type="transmembrane region" description="Helical" evidence="6">
    <location>
        <begin position="20"/>
        <end position="39"/>
    </location>
</feature>
<keyword evidence="1 8" id="KW-0808">Transferase</keyword>
<evidence type="ECO:0000313" key="9">
    <source>
        <dbReference type="Proteomes" id="UP000319342"/>
    </source>
</evidence>
<name>A0A518D3P5_9BACT</name>
<dbReference type="Proteomes" id="UP000319342">
    <property type="component" value="Chromosome"/>
</dbReference>
<keyword evidence="2" id="KW-0547">Nucleotide-binding</keyword>
<dbReference type="GO" id="GO:0004674">
    <property type="term" value="F:protein serine/threonine kinase activity"/>
    <property type="evidence" value="ECO:0007669"/>
    <property type="project" value="UniProtKB-EC"/>
</dbReference>
<dbReference type="PANTHER" id="PTHR43289:SF6">
    <property type="entry name" value="SERINE_THREONINE-PROTEIN KINASE NEKL-3"/>
    <property type="match status" value="1"/>
</dbReference>
<evidence type="ECO:0000256" key="2">
    <source>
        <dbReference type="ARBA" id="ARBA00022741"/>
    </source>
</evidence>
<organism evidence="8 9">
    <name type="scientific">Rohdeia mirabilis</name>
    <dbReference type="NCBI Taxonomy" id="2528008"/>
    <lineage>
        <taxon>Bacteria</taxon>
        <taxon>Pseudomonadati</taxon>
        <taxon>Planctomycetota</taxon>
        <taxon>Planctomycetia</taxon>
        <taxon>Planctomycetia incertae sedis</taxon>
        <taxon>Rohdeia</taxon>
    </lineage>
</organism>
<accession>A0A518D3P5</accession>
<evidence type="ECO:0000256" key="4">
    <source>
        <dbReference type="ARBA" id="ARBA00022840"/>
    </source>
</evidence>
<dbReference type="PROSITE" id="PS50011">
    <property type="entry name" value="PROTEIN_KINASE_DOM"/>
    <property type="match status" value="1"/>
</dbReference>
<dbReference type="GO" id="GO:0005524">
    <property type="term" value="F:ATP binding"/>
    <property type="evidence" value="ECO:0007669"/>
    <property type="project" value="UniProtKB-KW"/>
</dbReference>
<keyword evidence="6" id="KW-1133">Transmembrane helix</keyword>
<evidence type="ECO:0000256" key="5">
    <source>
        <dbReference type="SAM" id="MobiDB-lite"/>
    </source>
</evidence>
<feature type="region of interest" description="Disordered" evidence="5">
    <location>
        <begin position="451"/>
        <end position="517"/>
    </location>
</feature>
<sequence>MEPMSIPQPALLMSLHPVLAVVGVILASILGFVLLFWLIGALFKGVGWTFSMIGRLIGHLFECVRGIVVEAVRAVGALATAALLLPMAVLNVALGRWAASRHYVRSSGEELRASGASLYLAAIGWPLRLVGLGFMIDGFEDRVVDVVARAPRAEGADLEFEGYRVEATLPPGGSGAQLFLASPTEDHVARMAAQGVQLPSRVVIKAFGLQFGSSLPQMMRENRALEAARNMGLVFEHSSEGERFYYVMPYVPGDDLGVVTRRLHEDAGPEGLEGPALDAVVGYACSLVQIIGRFHEAGVWHKDIKPSNIVANGNQLELIDLGLVTPLASAMTLTTHGTEYYRDPDLVRQAMRGVKVHEVDGVKFDLYSAGAVVYSMIEDSFPAHGNLSRFTKRCPEALAWVVRRAMADASQRYGSAGEMLTDLAKVAAAPDPFAVRPADLPSMGGAAVELDAIPDRPLPPLRRAPRASTRTTPPPLPHQRRRIEHMERVSGRQRRKEAREAHRRARAQRASERPPSSRFAVASLGAVMLMFVFLGFFVVSMSSSSPFSEPMAVATPAPSRIDVSRDDLSNRVELRSGRSEAHAEGALFASAVAPGAEAESAHGPLVVLLTERPHELLDDAERTELDTVVAALGDHLGWRVVSESSDIDFADVDEESLLAEARAAALMKSVGDTSGEDRLQAWIDAGLGPDAVLWLGFDDRHKPTRHQLIASDVENDGRLVGRGPELARLTGLLR</sequence>
<feature type="transmembrane region" description="Helical" evidence="6">
    <location>
        <begin position="519"/>
        <end position="539"/>
    </location>
</feature>
<dbReference type="OrthoDB" id="278175at2"/>
<keyword evidence="3 8" id="KW-0418">Kinase</keyword>
<reference evidence="8 9" key="1">
    <citation type="submission" date="2019-02" db="EMBL/GenBank/DDBJ databases">
        <title>Deep-cultivation of Planctomycetes and their phenomic and genomic characterization uncovers novel biology.</title>
        <authorList>
            <person name="Wiegand S."/>
            <person name="Jogler M."/>
            <person name="Boedeker C."/>
            <person name="Pinto D."/>
            <person name="Vollmers J."/>
            <person name="Rivas-Marin E."/>
            <person name="Kohn T."/>
            <person name="Peeters S.H."/>
            <person name="Heuer A."/>
            <person name="Rast P."/>
            <person name="Oberbeckmann S."/>
            <person name="Bunk B."/>
            <person name="Jeske O."/>
            <person name="Meyerdierks A."/>
            <person name="Storesund J.E."/>
            <person name="Kallscheuer N."/>
            <person name="Luecker S."/>
            <person name="Lage O.M."/>
            <person name="Pohl T."/>
            <person name="Merkel B.J."/>
            <person name="Hornburger P."/>
            <person name="Mueller R.-W."/>
            <person name="Bruemmer F."/>
            <person name="Labrenz M."/>
            <person name="Spormann A.M."/>
            <person name="Op den Camp H."/>
            <person name="Overmann J."/>
            <person name="Amann R."/>
            <person name="Jetten M.S.M."/>
            <person name="Mascher T."/>
            <person name="Medema M.H."/>
            <person name="Devos D.P."/>
            <person name="Kaster A.-K."/>
            <person name="Ovreas L."/>
            <person name="Rohde M."/>
            <person name="Galperin M.Y."/>
            <person name="Jogler C."/>
        </authorList>
    </citation>
    <scope>NUCLEOTIDE SEQUENCE [LARGE SCALE GENOMIC DNA]</scope>
    <source>
        <strain evidence="8 9">Pla163</strain>
    </source>
</reference>
<dbReference type="SMART" id="SM00220">
    <property type="entry name" value="S_TKc"/>
    <property type="match status" value="1"/>
</dbReference>
<feature type="compositionally biased region" description="Basic residues" evidence="5">
    <location>
        <begin position="491"/>
        <end position="507"/>
    </location>
</feature>
<evidence type="ECO:0000259" key="7">
    <source>
        <dbReference type="PROSITE" id="PS50011"/>
    </source>
</evidence>
<dbReference type="InterPro" id="IPR011009">
    <property type="entry name" value="Kinase-like_dom_sf"/>
</dbReference>
<keyword evidence="4" id="KW-0067">ATP-binding</keyword>
<keyword evidence="6" id="KW-0472">Membrane</keyword>
<evidence type="ECO:0000256" key="3">
    <source>
        <dbReference type="ARBA" id="ARBA00022777"/>
    </source>
</evidence>
<dbReference type="EC" id="2.7.11.1" evidence="8"/>
<dbReference type="InterPro" id="IPR000719">
    <property type="entry name" value="Prot_kinase_dom"/>
</dbReference>
<keyword evidence="9" id="KW-1185">Reference proteome</keyword>
<dbReference type="Pfam" id="PF00069">
    <property type="entry name" value="Pkinase"/>
    <property type="match status" value="1"/>
</dbReference>
<feature type="transmembrane region" description="Helical" evidence="6">
    <location>
        <begin position="74"/>
        <end position="95"/>
    </location>
</feature>
<proteinExistence type="predicted"/>
<dbReference type="Gene3D" id="1.10.510.10">
    <property type="entry name" value="Transferase(Phosphotransferase) domain 1"/>
    <property type="match status" value="1"/>
</dbReference>
<keyword evidence="6" id="KW-0812">Transmembrane</keyword>
<dbReference type="SUPFAM" id="SSF56112">
    <property type="entry name" value="Protein kinase-like (PK-like)"/>
    <property type="match status" value="1"/>
</dbReference>
<evidence type="ECO:0000313" key="8">
    <source>
        <dbReference type="EMBL" id="QDU86100.1"/>
    </source>
</evidence>